<dbReference type="SUPFAM" id="SSF103481">
    <property type="entry name" value="Multidrug resistance efflux transporter EmrE"/>
    <property type="match status" value="2"/>
</dbReference>
<evidence type="ECO:0000259" key="7">
    <source>
        <dbReference type="Pfam" id="PF00892"/>
    </source>
</evidence>
<feature type="transmembrane region" description="Helical" evidence="6">
    <location>
        <begin position="182"/>
        <end position="202"/>
    </location>
</feature>
<keyword evidence="3 6" id="KW-0812">Transmembrane</keyword>
<dbReference type="InterPro" id="IPR037185">
    <property type="entry name" value="EmrE-like"/>
</dbReference>
<comment type="subcellular location">
    <subcellularLocation>
        <location evidence="1 6">Membrane</location>
        <topology evidence="1 6">Multi-pass membrane protein</topology>
    </subcellularLocation>
</comment>
<dbReference type="GO" id="GO:0016020">
    <property type="term" value="C:membrane"/>
    <property type="evidence" value="ECO:0007669"/>
    <property type="project" value="UniProtKB-SubCell"/>
</dbReference>
<sequence>MDSKKPYLVSIIIRCIYAGMSLLSKAAYNHGMSTYVFLFYRQCVALIFLAPFALIFESFVWLWRSDNSFYNIGLLLVFRITFSLNMYGLGISYTSATLASAITNMIPVITFFLSTLLRMETVKLKRASGIAKLAGVALCMAGALTIAFYIGPSLKSFNHHYISSHHNNNNNNRPTTNAKETWIEGAFLMLLCATSWSMWLVFQGRVMEEYPSKLLFATILCLCSALQTFVVALIFERDYSRWTLGFDIDLIAVAYCGIFVSGLVLYLQGWCIEKRGPVFYSMSAPLTFVITIVVSLFALGERINLGSVLGGTFMVGGLYSVLWGKSKDQKEKETMAALP</sequence>
<evidence type="ECO:0000313" key="8">
    <source>
        <dbReference type="EMBL" id="KAK1264149.1"/>
    </source>
</evidence>
<dbReference type="PANTHER" id="PTHR31218">
    <property type="entry name" value="WAT1-RELATED PROTEIN"/>
    <property type="match status" value="1"/>
</dbReference>
<feature type="transmembrane region" description="Helical" evidence="6">
    <location>
        <begin position="214"/>
        <end position="235"/>
    </location>
</feature>
<feature type="transmembrane region" description="Helical" evidence="6">
    <location>
        <begin position="305"/>
        <end position="323"/>
    </location>
</feature>
<keyword evidence="5 6" id="KW-0472">Membrane</keyword>
<organism evidence="8 9">
    <name type="scientific">Acorus gramineus</name>
    <name type="common">Dwarf sweet flag</name>
    <dbReference type="NCBI Taxonomy" id="55184"/>
    <lineage>
        <taxon>Eukaryota</taxon>
        <taxon>Viridiplantae</taxon>
        <taxon>Streptophyta</taxon>
        <taxon>Embryophyta</taxon>
        <taxon>Tracheophyta</taxon>
        <taxon>Spermatophyta</taxon>
        <taxon>Magnoliopsida</taxon>
        <taxon>Liliopsida</taxon>
        <taxon>Acoraceae</taxon>
        <taxon>Acorus</taxon>
    </lineage>
</organism>
<dbReference type="InterPro" id="IPR030184">
    <property type="entry name" value="WAT1-related"/>
</dbReference>
<gene>
    <name evidence="8" type="ORF">QJS04_geneDACA008651</name>
</gene>
<dbReference type="EMBL" id="JAUJYN010000009">
    <property type="protein sequence ID" value="KAK1264149.1"/>
    <property type="molecule type" value="Genomic_DNA"/>
</dbReference>
<evidence type="ECO:0000313" key="9">
    <source>
        <dbReference type="Proteomes" id="UP001179952"/>
    </source>
</evidence>
<evidence type="ECO:0000256" key="4">
    <source>
        <dbReference type="ARBA" id="ARBA00022989"/>
    </source>
</evidence>
<dbReference type="Pfam" id="PF00892">
    <property type="entry name" value="EamA"/>
    <property type="match status" value="2"/>
</dbReference>
<reference evidence="8" key="1">
    <citation type="journal article" date="2023" name="Nat. Commun.">
        <title>Diploid and tetraploid genomes of Acorus and the evolution of monocots.</title>
        <authorList>
            <person name="Ma L."/>
            <person name="Liu K.W."/>
            <person name="Li Z."/>
            <person name="Hsiao Y.Y."/>
            <person name="Qi Y."/>
            <person name="Fu T."/>
            <person name="Tang G.D."/>
            <person name="Zhang D."/>
            <person name="Sun W.H."/>
            <person name="Liu D.K."/>
            <person name="Li Y."/>
            <person name="Chen G.Z."/>
            <person name="Liu X.D."/>
            <person name="Liao X.Y."/>
            <person name="Jiang Y.T."/>
            <person name="Yu X."/>
            <person name="Hao Y."/>
            <person name="Huang J."/>
            <person name="Zhao X.W."/>
            <person name="Ke S."/>
            <person name="Chen Y.Y."/>
            <person name="Wu W.L."/>
            <person name="Hsu J.L."/>
            <person name="Lin Y.F."/>
            <person name="Huang M.D."/>
            <person name="Li C.Y."/>
            <person name="Huang L."/>
            <person name="Wang Z.W."/>
            <person name="Zhao X."/>
            <person name="Zhong W.Y."/>
            <person name="Peng D.H."/>
            <person name="Ahmad S."/>
            <person name="Lan S."/>
            <person name="Zhang J.S."/>
            <person name="Tsai W.C."/>
            <person name="Van de Peer Y."/>
            <person name="Liu Z.J."/>
        </authorList>
    </citation>
    <scope>NUCLEOTIDE SEQUENCE</scope>
    <source>
        <strain evidence="8">SCP</strain>
    </source>
</reference>
<comment type="caution">
    <text evidence="8">The sequence shown here is derived from an EMBL/GenBank/DDBJ whole genome shotgun (WGS) entry which is preliminary data.</text>
</comment>
<dbReference type="Proteomes" id="UP001179952">
    <property type="component" value="Unassembled WGS sequence"/>
</dbReference>
<evidence type="ECO:0000256" key="3">
    <source>
        <dbReference type="ARBA" id="ARBA00022692"/>
    </source>
</evidence>
<protein>
    <recommendedName>
        <fullName evidence="6">WAT1-related protein</fullName>
    </recommendedName>
</protein>
<feature type="transmembrane region" description="Helical" evidence="6">
    <location>
        <begin position="7"/>
        <end position="27"/>
    </location>
</feature>
<reference evidence="8" key="2">
    <citation type="submission" date="2023-06" db="EMBL/GenBank/DDBJ databases">
        <authorList>
            <person name="Ma L."/>
            <person name="Liu K.-W."/>
            <person name="Li Z."/>
            <person name="Hsiao Y.-Y."/>
            <person name="Qi Y."/>
            <person name="Fu T."/>
            <person name="Tang G."/>
            <person name="Zhang D."/>
            <person name="Sun W.-H."/>
            <person name="Liu D.-K."/>
            <person name="Li Y."/>
            <person name="Chen G.-Z."/>
            <person name="Liu X.-D."/>
            <person name="Liao X.-Y."/>
            <person name="Jiang Y.-T."/>
            <person name="Yu X."/>
            <person name="Hao Y."/>
            <person name="Huang J."/>
            <person name="Zhao X.-W."/>
            <person name="Ke S."/>
            <person name="Chen Y.-Y."/>
            <person name="Wu W.-L."/>
            <person name="Hsu J.-L."/>
            <person name="Lin Y.-F."/>
            <person name="Huang M.-D."/>
            <person name="Li C.-Y."/>
            <person name="Huang L."/>
            <person name="Wang Z.-W."/>
            <person name="Zhao X."/>
            <person name="Zhong W.-Y."/>
            <person name="Peng D.-H."/>
            <person name="Ahmad S."/>
            <person name="Lan S."/>
            <person name="Zhang J.-S."/>
            <person name="Tsai W.-C."/>
            <person name="Van De Peer Y."/>
            <person name="Liu Z.-J."/>
        </authorList>
    </citation>
    <scope>NUCLEOTIDE SEQUENCE</scope>
    <source>
        <strain evidence="8">SCP</strain>
        <tissue evidence="8">Leaves</tissue>
    </source>
</reference>
<feature type="domain" description="EamA" evidence="7">
    <location>
        <begin position="185"/>
        <end position="322"/>
    </location>
</feature>
<comment type="similarity">
    <text evidence="2 6">Belongs to the drug/metabolite transporter (DMT) superfamily. Plant drug/metabolite exporter (P-DME) (TC 2.A.7.4) family.</text>
</comment>
<evidence type="ECO:0000256" key="2">
    <source>
        <dbReference type="ARBA" id="ARBA00007635"/>
    </source>
</evidence>
<feature type="transmembrane region" description="Helical" evidence="6">
    <location>
        <begin position="39"/>
        <end position="62"/>
    </location>
</feature>
<feature type="transmembrane region" description="Helical" evidence="6">
    <location>
        <begin position="250"/>
        <end position="267"/>
    </location>
</feature>
<evidence type="ECO:0000256" key="1">
    <source>
        <dbReference type="ARBA" id="ARBA00004141"/>
    </source>
</evidence>
<feature type="transmembrane region" description="Helical" evidence="6">
    <location>
        <begin position="279"/>
        <end position="299"/>
    </location>
</feature>
<dbReference type="AlphaFoldDB" id="A0AAV9AII3"/>
<dbReference type="InterPro" id="IPR000620">
    <property type="entry name" value="EamA_dom"/>
</dbReference>
<feature type="domain" description="EamA" evidence="7">
    <location>
        <begin position="8"/>
        <end position="131"/>
    </location>
</feature>
<dbReference type="GO" id="GO:0022857">
    <property type="term" value="F:transmembrane transporter activity"/>
    <property type="evidence" value="ECO:0007669"/>
    <property type="project" value="InterPro"/>
</dbReference>
<feature type="transmembrane region" description="Helical" evidence="6">
    <location>
        <begin position="69"/>
        <end position="90"/>
    </location>
</feature>
<accession>A0AAV9AII3</accession>
<evidence type="ECO:0000256" key="6">
    <source>
        <dbReference type="RuleBase" id="RU363077"/>
    </source>
</evidence>
<keyword evidence="9" id="KW-1185">Reference proteome</keyword>
<feature type="transmembrane region" description="Helical" evidence="6">
    <location>
        <begin position="96"/>
        <end position="117"/>
    </location>
</feature>
<proteinExistence type="inferred from homology"/>
<evidence type="ECO:0000256" key="5">
    <source>
        <dbReference type="ARBA" id="ARBA00023136"/>
    </source>
</evidence>
<keyword evidence="4 6" id="KW-1133">Transmembrane helix</keyword>
<feature type="transmembrane region" description="Helical" evidence="6">
    <location>
        <begin position="129"/>
        <end position="150"/>
    </location>
</feature>
<name>A0AAV9AII3_ACOGR</name>